<gene>
    <name evidence="2" type="ORF">AWM70_19230</name>
</gene>
<accession>A0A1B1N4S5</accession>
<name>A0A1B1N4S5_9BACL</name>
<dbReference type="Proteomes" id="UP000092573">
    <property type="component" value="Chromosome"/>
</dbReference>
<evidence type="ECO:0008006" key="4">
    <source>
        <dbReference type="Google" id="ProtNLM"/>
    </source>
</evidence>
<feature type="region of interest" description="Disordered" evidence="1">
    <location>
        <begin position="40"/>
        <end position="65"/>
    </location>
</feature>
<dbReference type="Pfam" id="PF14168">
    <property type="entry name" value="YjzC"/>
    <property type="match status" value="1"/>
</dbReference>
<reference evidence="2 3" key="1">
    <citation type="submission" date="2016-01" db="EMBL/GenBank/DDBJ databases">
        <title>Complete Genome Sequence of Paenibacillus yonginensis DCY84, a novel Plant Growth-Promoting Bacteria with Elicitation of Induced Systemic Resistance.</title>
        <authorList>
            <person name="Kim Y.J."/>
            <person name="Yang D.C."/>
            <person name="Sukweenadhi J."/>
        </authorList>
    </citation>
    <scope>NUCLEOTIDE SEQUENCE [LARGE SCALE GENOMIC DNA]</scope>
    <source>
        <strain evidence="2 3">DCY84</strain>
    </source>
</reference>
<evidence type="ECO:0000313" key="2">
    <source>
        <dbReference type="EMBL" id="ANS76440.1"/>
    </source>
</evidence>
<evidence type="ECO:0000313" key="3">
    <source>
        <dbReference type="Proteomes" id="UP000092573"/>
    </source>
</evidence>
<dbReference type="RefSeq" id="WP_068699099.1">
    <property type="nucleotide sequence ID" value="NZ_CP014167.1"/>
</dbReference>
<organism evidence="2 3">
    <name type="scientific">Paenibacillus yonginensis</name>
    <dbReference type="NCBI Taxonomy" id="1462996"/>
    <lineage>
        <taxon>Bacteria</taxon>
        <taxon>Bacillati</taxon>
        <taxon>Bacillota</taxon>
        <taxon>Bacilli</taxon>
        <taxon>Bacillales</taxon>
        <taxon>Paenibacillaceae</taxon>
        <taxon>Paenibacillus</taxon>
    </lineage>
</organism>
<dbReference type="KEGG" id="pyg:AWM70_19230"/>
<dbReference type="InterPro" id="IPR025549">
    <property type="entry name" value="YjzC"/>
</dbReference>
<dbReference type="STRING" id="1462996.AWM70_19230"/>
<dbReference type="EMBL" id="CP014167">
    <property type="protein sequence ID" value="ANS76440.1"/>
    <property type="molecule type" value="Genomic_DNA"/>
</dbReference>
<proteinExistence type="predicted"/>
<protein>
    <recommendedName>
        <fullName evidence="4">YjzC family protein</fullName>
    </recommendedName>
</protein>
<sequence length="65" mass="7457">MGERTEFEPGDKAPNDGIYTEVGEARSFHTQIQNPKRITLKKGDTFPDTTNKNRKWKKAEKALVH</sequence>
<dbReference type="OrthoDB" id="5244304at2"/>
<keyword evidence="3" id="KW-1185">Reference proteome</keyword>
<evidence type="ECO:0000256" key="1">
    <source>
        <dbReference type="SAM" id="MobiDB-lite"/>
    </source>
</evidence>
<dbReference type="AlphaFoldDB" id="A0A1B1N4S5"/>